<organism evidence="3 4">
    <name type="scientific">bacterium (Candidatus Gribaldobacteria) CG10_big_fil_rev_8_21_14_0_10_41_12</name>
    <dbReference type="NCBI Taxonomy" id="2014277"/>
    <lineage>
        <taxon>Bacteria</taxon>
        <taxon>Candidatus Gribaldobacteria</taxon>
    </lineage>
</organism>
<feature type="compositionally biased region" description="Low complexity" evidence="1">
    <location>
        <begin position="542"/>
        <end position="564"/>
    </location>
</feature>
<keyword evidence="2" id="KW-0732">Signal</keyword>
<gene>
    <name evidence="3" type="ORF">COU03_03895</name>
</gene>
<feature type="signal peptide" evidence="2">
    <location>
        <begin position="1"/>
        <end position="28"/>
    </location>
</feature>
<dbReference type="AlphaFoldDB" id="A0A2H0UXE2"/>
<feature type="compositionally biased region" description="Polar residues" evidence="1">
    <location>
        <begin position="580"/>
        <end position="590"/>
    </location>
</feature>
<feature type="non-terminal residue" evidence="3">
    <location>
        <position position="634"/>
    </location>
</feature>
<proteinExistence type="predicted"/>
<name>A0A2H0UXE2_9BACT</name>
<feature type="compositionally biased region" description="Pro residues" evidence="1">
    <location>
        <begin position="595"/>
        <end position="605"/>
    </location>
</feature>
<feature type="region of interest" description="Disordered" evidence="1">
    <location>
        <begin position="397"/>
        <end position="420"/>
    </location>
</feature>
<feature type="compositionally biased region" description="Low complexity" evidence="1">
    <location>
        <begin position="503"/>
        <end position="522"/>
    </location>
</feature>
<evidence type="ECO:0000313" key="3">
    <source>
        <dbReference type="EMBL" id="PIR90859.1"/>
    </source>
</evidence>
<comment type="caution">
    <text evidence="3">The sequence shown here is derived from an EMBL/GenBank/DDBJ whole genome shotgun (WGS) entry which is preliminary data.</text>
</comment>
<evidence type="ECO:0000256" key="1">
    <source>
        <dbReference type="SAM" id="MobiDB-lite"/>
    </source>
</evidence>
<sequence>MPTKKLFTFTAISFLIIVSAVLVAKAVAQETTNAASIQYPVTELGNCPDKAACKLYCDSPENIEACLSFAEKKNLMTKGEIATAKKFTAANVKKPGNCASKNSCEEYCNDINRIDECVAFAQENNLLPPEKLAEAKKVQTAIAQGIKPPACGNKKDCDTYCDSPEHMEECMLFAMEAGIMSEQEKTDSQKMLAAVKRGIKPPPCHGQAECDEYCGQPNNMETCMSFAMEAGLMSEQEKASSQKIIAAVKKGAIPPKCKGKECDVYCGQEEHFEECLSFSEAAGLMNPEEAAMARKTGGKGPGGCKGKDECDAFCNNPDNQETCFNFAKDNGMIPEQDLKRMEQGKQQFKQSLNQAPQAVLDCLNSQMGSEMLEKLKSGQFMPPKDIGDKMQICFEQGKGEAQPGGPGEGGMRPPAGQTGPGGCKTLEECSSYCESNQQECQNFQKPNGPQDQNGQPGQNIPQGPNGAPGSNGQSIQAGPGGCKGPEECKNYCESNPEECKNFQGQQIQPQIEKQIQQQIQNQMAPSQPCQGEGCNYGPPPAGQATDQQPQQQQYQQYPPTGTTPYPGPTPQPTPYSGGQSPTTQQAPSLNQPQPQQYPQPQPYQQPPQQLQQPTPDSIPNAPPPSSFLSPETFL</sequence>
<feature type="chain" id="PRO_5013782727" evidence="2">
    <location>
        <begin position="29"/>
        <end position="634"/>
    </location>
</feature>
<accession>A0A2H0UXE2</accession>
<reference evidence="4" key="1">
    <citation type="submission" date="2017-09" db="EMBL/GenBank/DDBJ databases">
        <title>Depth-based differentiation of microbial function through sediment-hosted aquifers and enrichment of novel symbionts in the deep terrestrial subsurface.</title>
        <authorList>
            <person name="Probst A.J."/>
            <person name="Ladd B."/>
            <person name="Jarett J.K."/>
            <person name="Geller-Mcgrath D.E."/>
            <person name="Sieber C.M.K."/>
            <person name="Emerson J.B."/>
            <person name="Anantharaman K."/>
            <person name="Thomas B.C."/>
            <person name="Malmstrom R."/>
            <person name="Stieglmeier M."/>
            <person name="Klingl A."/>
            <person name="Woyke T."/>
            <person name="Ryan C.M."/>
            <person name="Banfield J.F."/>
        </authorList>
    </citation>
    <scope>NUCLEOTIDE SEQUENCE [LARGE SCALE GENOMIC DNA]</scope>
</reference>
<evidence type="ECO:0000313" key="4">
    <source>
        <dbReference type="Proteomes" id="UP000228906"/>
    </source>
</evidence>
<feature type="compositionally biased region" description="Low complexity" evidence="1">
    <location>
        <begin position="444"/>
        <end position="468"/>
    </location>
</feature>
<dbReference type="EMBL" id="PFAV01000072">
    <property type="protein sequence ID" value="PIR90859.1"/>
    <property type="molecule type" value="Genomic_DNA"/>
</dbReference>
<dbReference type="Proteomes" id="UP000228906">
    <property type="component" value="Unassembled WGS sequence"/>
</dbReference>
<feature type="region of interest" description="Disordered" evidence="1">
    <location>
        <begin position="440"/>
        <end position="483"/>
    </location>
</feature>
<feature type="region of interest" description="Disordered" evidence="1">
    <location>
        <begin position="497"/>
        <end position="634"/>
    </location>
</feature>
<protein>
    <submittedName>
        <fullName evidence="3">Uncharacterized protein</fullName>
    </submittedName>
</protein>
<evidence type="ECO:0000256" key="2">
    <source>
        <dbReference type="SAM" id="SignalP"/>
    </source>
</evidence>